<evidence type="ECO:0000313" key="6">
    <source>
        <dbReference type="EMBL" id="MDA3730779.1"/>
    </source>
</evidence>
<gene>
    <name evidence="5 6" type="primary">cbiD</name>
    <name evidence="6" type="ORF">PBV87_04605</name>
</gene>
<dbReference type="Gene3D" id="3.30.2110.10">
    <property type="entry name" value="CbiD-like"/>
    <property type="match status" value="1"/>
</dbReference>
<keyword evidence="1 5" id="KW-0169">Cobalamin biosynthesis</keyword>
<dbReference type="NCBIfam" id="TIGR00312">
    <property type="entry name" value="cbiD"/>
    <property type="match status" value="1"/>
</dbReference>
<dbReference type="AlphaFoldDB" id="A0AA42DKX8"/>
<dbReference type="HAMAP" id="MF_00787">
    <property type="entry name" value="CbiD"/>
    <property type="match status" value="1"/>
</dbReference>
<dbReference type="InterPro" id="IPR036074">
    <property type="entry name" value="CbiD_sf"/>
</dbReference>
<comment type="function">
    <text evidence="5">Catalyzes the methylation of C-1 in cobalt-precorrin-5B to form cobalt-precorrin-6A.</text>
</comment>
<comment type="caution">
    <text evidence="6">The sequence shown here is derived from an EMBL/GenBank/DDBJ whole genome shotgun (WGS) entry which is preliminary data.</text>
</comment>
<dbReference type="GO" id="GO:0008168">
    <property type="term" value="F:methyltransferase activity"/>
    <property type="evidence" value="ECO:0007669"/>
    <property type="project" value="UniProtKB-UniRule"/>
</dbReference>
<dbReference type="Proteomes" id="UP001169242">
    <property type="component" value="Unassembled WGS sequence"/>
</dbReference>
<dbReference type="EMBL" id="JAQIFT010000016">
    <property type="protein sequence ID" value="MDA3730779.1"/>
    <property type="molecule type" value="Genomic_DNA"/>
</dbReference>
<keyword evidence="7" id="KW-1185">Reference proteome</keyword>
<evidence type="ECO:0000256" key="3">
    <source>
        <dbReference type="ARBA" id="ARBA00022679"/>
    </source>
</evidence>
<reference evidence="6" key="1">
    <citation type="journal article" date="2023" name="Int. J. Syst. Evol. Microbiol.">
        <title>&lt;i&gt;Holtiella tumoricola&lt;/i&gt; gen. nov. sp. nov., isolated from a human clinical sample.</title>
        <authorList>
            <person name="Allen-Vercoe E."/>
            <person name="Daigneault M.C."/>
            <person name="Vancuren S.J."/>
            <person name="Cochrane K."/>
            <person name="O'Neal L.L."/>
            <person name="Sankaranarayanan K."/>
            <person name="Lawson P.A."/>
        </authorList>
    </citation>
    <scope>NUCLEOTIDE SEQUENCE</scope>
    <source>
        <strain evidence="6">CC70A</strain>
    </source>
</reference>
<dbReference type="RefSeq" id="WP_242847662.1">
    <property type="nucleotide sequence ID" value="NZ_JAQIFT010000016.1"/>
</dbReference>
<dbReference type="InterPro" id="IPR002748">
    <property type="entry name" value="CbiD"/>
</dbReference>
<evidence type="ECO:0000256" key="4">
    <source>
        <dbReference type="ARBA" id="ARBA00022691"/>
    </source>
</evidence>
<dbReference type="PANTHER" id="PTHR35863">
    <property type="entry name" value="COBALT-PRECORRIN-5B C(1)-METHYLTRANSFERASE"/>
    <property type="match status" value="1"/>
</dbReference>
<dbReference type="PANTHER" id="PTHR35863:SF1">
    <property type="entry name" value="COBALT-PRECORRIN-5B C(1)-METHYLTRANSFERASE"/>
    <property type="match status" value="1"/>
</dbReference>
<dbReference type="SUPFAM" id="SSF111342">
    <property type="entry name" value="CbiD-like"/>
    <property type="match status" value="1"/>
</dbReference>
<dbReference type="PIRSF" id="PIRSF026782">
    <property type="entry name" value="CbiD"/>
    <property type="match status" value="1"/>
</dbReference>
<accession>A0AA42DKX8</accession>
<sequence>MESYMVKGQDVLRLGYTTGSCATAAAKAATWMLLKGEPIEQVKIYTPKGIELLLDIHDVLVTHKYVSCAVVKDGGDDPDVTHGMKIYVQVSKRLEEGIYIDGGEGIGRVTKVGLKCQVGEAAINPVPKQMIRQEVEAVCKDVGYMEGLEIIVFAPEGEKIAKKTFNPRLGIVGGISILGTSGIVEPMSEKALIDTIYTELEMKAASHVKQLLICPGNYGRDFAKEQLGLDLEQGIKYSNYLGETLDHIVYLGFEKVLLVGHIGKLVKVAAGVMNTHSKYADARFEVLASHAAMEGVPKEIICKVMECVTTDGALSILKEQPCYKKVIASILNKIQRHINFRVKDKVQVEIILFGEEGILAKTKEVQKSIQRLQMEVEDGE</sequence>
<evidence type="ECO:0000256" key="2">
    <source>
        <dbReference type="ARBA" id="ARBA00022603"/>
    </source>
</evidence>
<comment type="similarity">
    <text evidence="5">Belongs to the CbiD family.</text>
</comment>
<dbReference type="GO" id="GO:0019251">
    <property type="term" value="P:anaerobic cobalamin biosynthetic process"/>
    <property type="evidence" value="ECO:0007669"/>
    <property type="project" value="UniProtKB-UniRule"/>
</dbReference>
<keyword evidence="4 5" id="KW-0949">S-adenosyl-L-methionine</keyword>
<name>A0AA42DKX8_9FIRM</name>
<evidence type="ECO:0000313" key="7">
    <source>
        <dbReference type="Proteomes" id="UP001169242"/>
    </source>
</evidence>
<comment type="pathway">
    <text evidence="5">Cofactor biosynthesis; adenosylcobalamin biosynthesis; cob(II)yrinate a,c-diamide from sirohydrochlorin (anaerobic route): step 6/10.</text>
</comment>
<dbReference type="EC" id="2.1.1.195" evidence="5"/>
<comment type="catalytic activity">
    <reaction evidence="5">
        <text>Co-precorrin-5B + S-adenosyl-L-methionine = Co-precorrin-6A + S-adenosyl-L-homocysteine</text>
        <dbReference type="Rhea" id="RHEA:26285"/>
        <dbReference type="ChEBI" id="CHEBI:57856"/>
        <dbReference type="ChEBI" id="CHEBI:59789"/>
        <dbReference type="ChEBI" id="CHEBI:60063"/>
        <dbReference type="ChEBI" id="CHEBI:60064"/>
        <dbReference type="EC" id="2.1.1.195"/>
    </reaction>
</comment>
<dbReference type="Pfam" id="PF01888">
    <property type="entry name" value="CbiD"/>
    <property type="match status" value="1"/>
</dbReference>
<evidence type="ECO:0000256" key="5">
    <source>
        <dbReference type="HAMAP-Rule" id="MF_00787"/>
    </source>
</evidence>
<evidence type="ECO:0000256" key="1">
    <source>
        <dbReference type="ARBA" id="ARBA00022573"/>
    </source>
</evidence>
<dbReference type="GO" id="GO:0032259">
    <property type="term" value="P:methylation"/>
    <property type="evidence" value="ECO:0007669"/>
    <property type="project" value="UniProtKB-KW"/>
</dbReference>
<protein>
    <recommendedName>
        <fullName evidence="5">Cobalt-precorrin-5B C(1)-methyltransferase</fullName>
        <ecNumber evidence="5">2.1.1.195</ecNumber>
    </recommendedName>
    <alternativeName>
        <fullName evidence="5">Cobalt-precorrin-6A synthase</fullName>
    </alternativeName>
</protein>
<keyword evidence="2 5" id="KW-0489">Methyltransferase</keyword>
<proteinExistence type="inferred from homology"/>
<organism evidence="6 7">
    <name type="scientific">Holtiella tumoricola</name>
    <dbReference type="NCBI Taxonomy" id="3018743"/>
    <lineage>
        <taxon>Bacteria</taxon>
        <taxon>Bacillati</taxon>
        <taxon>Bacillota</taxon>
        <taxon>Clostridia</taxon>
        <taxon>Lachnospirales</taxon>
        <taxon>Cellulosilyticaceae</taxon>
        <taxon>Holtiella</taxon>
    </lineage>
</organism>
<keyword evidence="3 5" id="KW-0808">Transferase</keyword>